<dbReference type="RefSeq" id="WP_335737375.1">
    <property type="nucleotide sequence ID" value="NZ_JALAAR010000018.1"/>
</dbReference>
<keyword evidence="3" id="KW-1185">Reference proteome</keyword>
<dbReference type="Pfam" id="PF13480">
    <property type="entry name" value="Acetyltransf_6"/>
    <property type="match status" value="1"/>
</dbReference>
<dbReference type="InterPro" id="IPR016181">
    <property type="entry name" value="Acyl_CoA_acyltransferase"/>
</dbReference>
<reference evidence="2 3" key="1">
    <citation type="journal article" date="2023" name="Ecotoxicol. Environ. Saf.">
        <title>Mercury remediation potential of mercury-resistant strain Rheinheimera metallidurans sp. nov. isolated from a municipal waste dumping site.</title>
        <authorList>
            <person name="Yadav V."/>
            <person name="Manjhi A."/>
            <person name="Vadakedath N."/>
        </authorList>
    </citation>
    <scope>NUCLEOTIDE SEQUENCE [LARGE SCALE GENOMIC DNA]</scope>
    <source>
        <strain evidence="2 3">E-49</strain>
    </source>
</reference>
<dbReference type="EMBL" id="JALAAR010000018">
    <property type="protein sequence ID" value="MEH8018977.1"/>
    <property type="molecule type" value="Genomic_DNA"/>
</dbReference>
<sequence>MSERRLYTTQVYPANEALPEHLQAWLKQHSAHSIYSTYEWFCSLSQFKKQHQETAAINYYWFFIFDNAAPCIAVALEQDKTKLKIITNFYTPFCDIFFDASVLNHSQAWSELLNQLISNNDKWLSLEVSPLYPEQFNTLSDAAKDLPVALFQYSYSVNYRSSFTDFASYWAGRSSKLQNTYQRRLKALTKQHFRLEVHSTVCDKIKQIYWQIYQQSWKVKEPSEDFINWLIDWAADQHKLQLGILYINDVPAAFQLWLLEGKTASIYKLAQDKQFDAFSPGTVLTKQMIEQLSQHHGVRTIDFLLGNDDFKSLWMDCKTSVSGVEIINQRSLKGKVVALGYKLRDVIKQNTRISFHRGNINK</sequence>
<dbReference type="Proteomes" id="UP001375382">
    <property type="component" value="Unassembled WGS sequence"/>
</dbReference>
<feature type="domain" description="BioF2-like acetyltransferase" evidence="1">
    <location>
        <begin position="176"/>
        <end position="312"/>
    </location>
</feature>
<gene>
    <name evidence="2" type="ORF">MN202_17170</name>
</gene>
<proteinExistence type="predicted"/>
<dbReference type="Gene3D" id="3.40.630.30">
    <property type="match status" value="1"/>
</dbReference>
<evidence type="ECO:0000259" key="1">
    <source>
        <dbReference type="Pfam" id="PF13480"/>
    </source>
</evidence>
<accession>A0ABU8CAV3</accession>
<protein>
    <submittedName>
        <fullName evidence="2">GNAT family N-acetyltransferase</fullName>
    </submittedName>
</protein>
<dbReference type="SUPFAM" id="SSF55729">
    <property type="entry name" value="Acyl-CoA N-acyltransferases (Nat)"/>
    <property type="match status" value="1"/>
</dbReference>
<organism evidence="2 3">
    <name type="scientific">Rheinheimera muenzenbergensis</name>
    <dbReference type="NCBI Taxonomy" id="1193628"/>
    <lineage>
        <taxon>Bacteria</taxon>
        <taxon>Pseudomonadati</taxon>
        <taxon>Pseudomonadota</taxon>
        <taxon>Gammaproteobacteria</taxon>
        <taxon>Chromatiales</taxon>
        <taxon>Chromatiaceae</taxon>
        <taxon>Rheinheimera</taxon>
    </lineage>
</organism>
<dbReference type="InterPro" id="IPR038740">
    <property type="entry name" value="BioF2-like_GNAT_dom"/>
</dbReference>
<evidence type="ECO:0000313" key="3">
    <source>
        <dbReference type="Proteomes" id="UP001375382"/>
    </source>
</evidence>
<comment type="caution">
    <text evidence="2">The sequence shown here is derived from an EMBL/GenBank/DDBJ whole genome shotgun (WGS) entry which is preliminary data.</text>
</comment>
<evidence type="ECO:0000313" key="2">
    <source>
        <dbReference type="EMBL" id="MEH8018977.1"/>
    </source>
</evidence>
<name>A0ABU8CAV3_9GAMM</name>